<name>A0A3L6L234_9TRYP</name>
<protein>
    <submittedName>
        <fullName evidence="2">Uncharacterized protein</fullName>
    </submittedName>
</protein>
<feature type="region of interest" description="Disordered" evidence="1">
    <location>
        <begin position="519"/>
        <end position="539"/>
    </location>
</feature>
<reference evidence="2" key="1">
    <citation type="submission" date="2018-09" db="EMBL/GenBank/DDBJ databases">
        <title>whole genome sequence of T. equiperdum IVM-t1 strain.</title>
        <authorList>
            <person name="Suganuma K."/>
        </authorList>
    </citation>
    <scope>NUCLEOTIDE SEQUENCE [LARGE SCALE GENOMIC DNA]</scope>
    <source>
        <strain evidence="2">IVM-t1</strain>
    </source>
</reference>
<comment type="caution">
    <text evidence="2">The sequence shown here is derived from an EMBL/GenBank/DDBJ whole genome shotgun (WGS) entry which is preliminary data.</text>
</comment>
<accession>A0A3L6L234</accession>
<proteinExistence type="predicted"/>
<organism evidence="2">
    <name type="scientific">Trypanosoma brucei equiperdum</name>
    <dbReference type="NCBI Taxonomy" id="630700"/>
    <lineage>
        <taxon>Eukaryota</taxon>
        <taxon>Discoba</taxon>
        <taxon>Euglenozoa</taxon>
        <taxon>Kinetoplastea</taxon>
        <taxon>Metakinetoplastina</taxon>
        <taxon>Trypanosomatida</taxon>
        <taxon>Trypanosomatidae</taxon>
        <taxon>Trypanosoma</taxon>
    </lineage>
</organism>
<gene>
    <name evidence="2" type="ORF">DPX39_090082200</name>
</gene>
<evidence type="ECO:0000313" key="2">
    <source>
        <dbReference type="EMBL" id="RHW70694.1"/>
    </source>
</evidence>
<dbReference type="EMBL" id="QSBY01000009">
    <property type="protein sequence ID" value="RHW70694.1"/>
    <property type="molecule type" value="Genomic_DNA"/>
</dbReference>
<dbReference type="AlphaFoldDB" id="A0A3L6L234"/>
<evidence type="ECO:0000256" key="1">
    <source>
        <dbReference type="SAM" id="MobiDB-lite"/>
    </source>
</evidence>
<dbReference type="Proteomes" id="UP000266743">
    <property type="component" value="Chromosome 9"/>
</dbReference>
<sequence length="884" mass="97881">MTEEKQQKPLYAQRLCGMVALTTLRAGDDLLAAAAKGKIREDVLNARATRLLGFMRPQSELSSTEEVLLRAFQQEFDISQPGVRHTLLCSFPPGDESGGFCHCARLYRPMFNYTKCETADYGYYLIDLSVVYKDPTTLLDELQKRWISLTKGLSSEEPELVLNIPEVILVVLHPSEAAPRTTLGSMLPSLVRLVSDHTGKEEEEENVGRWEVRMSGFPPRHKLNLPLRQLKQLCTVSIETRSENYTNGCNWIISSRRKSAIKSSSCNVHLVSSDFLKHSLFFMEWCVPEDFYLIPRWPALRGEGPTSDVLARLLLDVTKKEAGTTIPPEKVPQGRPRLNIDVTGKRFKELEGISRNIVPWVHVLCPQCVKGGDGTNSLSTTIHSHPDNSSEYSCGEVVRIPCALSSEAYNYYEHRVKTINGIKQDIDVRFVESVYTAVSTVPQQHLAVDSLLGQLEMTEEMFHNLSLLQGYGASVLPLSTGVAASTSVVAATCAVHAGKTATNRRVTWLLHKWEAQHRGLPERRKHTSAPPRSANESHIPEGVGSLLEVLREQFLTVTGSASPHRGPFFLSRDGEKMLETPFITGENVEEINERVVELADVAEVKCMFDVTTNSETDAEVNEENIMVSLPSGLLKDTLKSSIVSFAPCSPILGAVVNSNTGDGADSCVCEDDDLIVFEGASGCTCTPESLLELLGAVLNDYLKLFEGSERVGCESFCRRRMAQRESVATNGFWGAIMEELRHALVVVRDNGVNDFNGADGVAAHFLPKAAECTLQTLRKHLRDAACAEAPATEGRGKLWLKHIAFLLAHASFSNAAAGSAHVLNHRSKLNDFSSKVLDEERFRRFVRGLEGHLFFLDSALLAVDTAVLKRWKLADEELGRRHPN</sequence>